<feature type="signal peptide" evidence="1">
    <location>
        <begin position="1"/>
        <end position="29"/>
    </location>
</feature>
<feature type="chain" id="PRO_5045241746" evidence="1">
    <location>
        <begin position="30"/>
        <end position="802"/>
    </location>
</feature>
<keyword evidence="1" id="KW-0732">Signal</keyword>
<reference evidence="2 3" key="1">
    <citation type="journal article" date="2024" name="Commun. Biol.">
        <title>Comparative genomic analysis of thermophilic fungi reveals convergent evolutionary adaptations and gene losses.</title>
        <authorList>
            <person name="Steindorff A.S."/>
            <person name="Aguilar-Pontes M.V."/>
            <person name="Robinson A.J."/>
            <person name="Andreopoulos B."/>
            <person name="LaButti K."/>
            <person name="Kuo A."/>
            <person name="Mondo S."/>
            <person name="Riley R."/>
            <person name="Otillar R."/>
            <person name="Haridas S."/>
            <person name="Lipzen A."/>
            <person name="Grimwood J."/>
            <person name="Schmutz J."/>
            <person name="Clum A."/>
            <person name="Reid I.D."/>
            <person name="Moisan M.C."/>
            <person name="Butler G."/>
            <person name="Nguyen T.T.M."/>
            <person name="Dewar K."/>
            <person name="Conant G."/>
            <person name="Drula E."/>
            <person name="Henrissat B."/>
            <person name="Hansel C."/>
            <person name="Singer S."/>
            <person name="Hutchinson M.I."/>
            <person name="de Vries R.P."/>
            <person name="Natvig D.O."/>
            <person name="Powell A.J."/>
            <person name="Tsang A."/>
            <person name="Grigoriev I.V."/>
        </authorList>
    </citation>
    <scope>NUCLEOTIDE SEQUENCE [LARGE SCALE GENOMIC DNA]</scope>
    <source>
        <strain evidence="2 3">CBS 494.80</strain>
    </source>
</reference>
<gene>
    <name evidence="2" type="ORF">VTL71DRAFT_7960</name>
</gene>
<proteinExistence type="predicted"/>
<comment type="caution">
    <text evidence="2">The sequence shown here is derived from an EMBL/GenBank/DDBJ whole genome shotgun (WGS) entry which is preliminary data.</text>
</comment>
<dbReference type="EMBL" id="JAZHXI010000002">
    <property type="protein sequence ID" value="KAL2074182.1"/>
    <property type="molecule type" value="Genomic_DNA"/>
</dbReference>
<evidence type="ECO:0000313" key="3">
    <source>
        <dbReference type="Proteomes" id="UP001595075"/>
    </source>
</evidence>
<name>A0ABR4CWG2_9HELO</name>
<organism evidence="2 3">
    <name type="scientific">Oculimacula yallundae</name>
    <dbReference type="NCBI Taxonomy" id="86028"/>
    <lineage>
        <taxon>Eukaryota</taxon>
        <taxon>Fungi</taxon>
        <taxon>Dikarya</taxon>
        <taxon>Ascomycota</taxon>
        <taxon>Pezizomycotina</taxon>
        <taxon>Leotiomycetes</taxon>
        <taxon>Helotiales</taxon>
        <taxon>Ploettnerulaceae</taxon>
        <taxon>Oculimacula</taxon>
    </lineage>
</organism>
<evidence type="ECO:0000313" key="2">
    <source>
        <dbReference type="EMBL" id="KAL2074182.1"/>
    </source>
</evidence>
<accession>A0ABR4CWG2</accession>
<protein>
    <submittedName>
        <fullName evidence="2">Uncharacterized protein</fullName>
    </submittedName>
</protein>
<evidence type="ECO:0000256" key="1">
    <source>
        <dbReference type="SAM" id="SignalP"/>
    </source>
</evidence>
<keyword evidence="3" id="KW-1185">Reference proteome</keyword>
<sequence length="802" mass="89504">MSMRKSGRRWLSQVILVLLFFQNFPLASGSPTANNDDYRRGVVHVDEVDFVNLKDRDAPKNVETLISSVTSTSAMATVSQNPQATISKISLSTAIPTAVNTTIPISGNKTATKNEQSDDSTSYVTQEAINAYEKHGDCHPAFFDLTNENLDQANISLWFNDFITSKAQQNPESYKKFGEIPFFAREIMQMSNFECNLQSKGCNTVPSCKEVISHLERRNSNLTSTQLLDQSRKIYLTFKQMDSIFKYISTMHELLGIVQSNINGFIMAIISDFTTQSSTESEVACMMAKLGYDIAFTFAETALAFGLGAVPSGTAQIVLDGKKVIETVTNKHLKGFNNYNGLIHTGISLVKDVSGTTIEIKQKQLDEEWEDDWAEKGRSNYHLVMPQAYLSGICADVGGDMPNQNWERATKMASYVSKSFMDMRVVLEKLTKALSNGNVLEMGASPLALYLHNGEMFEAVQQLKQSQSAYESVMTQLFKESLITAALTNSKCYSKCAFQPDDMKVQQVCKAKWANIKSRYCPEDNESIACQVQCFTTQSRGNREKSLIGKAALPQYSLSVDQLLKDSFHHYQTIGNSPPTLGQLAGNGSSDILTLDRTLNSKVSGLALPVCVSANVKLTNFDDKVHINLKYTQNQQFPCSCGDWTSNETPDFMARLGLGFNQTDFQTGSAKELFHQICPHNLKPLAPLSRYLAYCALGMQMPDKTSGTGPLSHPKEHPDHWVHNMHTIQTARGAHQHCDIIREQVKGMSEIDGNRMFCAKQTKEMKEVLEEARKHAENSKGSFVKGYREACRKWKKENKIKD</sequence>
<dbReference type="Proteomes" id="UP001595075">
    <property type="component" value="Unassembled WGS sequence"/>
</dbReference>